<organism evidence="1 2">
    <name type="scientific">Elysia crispata</name>
    <name type="common">lettuce slug</name>
    <dbReference type="NCBI Taxonomy" id="231223"/>
    <lineage>
        <taxon>Eukaryota</taxon>
        <taxon>Metazoa</taxon>
        <taxon>Spiralia</taxon>
        <taxon>Lophotrochozoa</taxon>
        <taxon>Mollusca</taxon>
        <taxon>Gastropoda</taxon>
        <taxon>Heterobranchia</taxon>
        <taxon>Euthyneura</taxon>
        <taxon>Panpulmonata</taxon>
        <taxon>Sacoglossa</taxon>
        <taxon>Placobranchoidea</taxon>
        <taxon>Plakobranchidae</taxon>
        <taxon>Elysia</taxon>
    </lineage>
</organism>
<comment type="caution">
    <text evidence="1">The sequence shown here is derived from an EMBL/GenBank/DDBJ whole genome shotgun (WGS) entry which is preliminary data.</text>
</comment>
<evidence type="ECO:0000313" key="2">
    <source>
        <dbReference type="Proteomes" id="UP001283361"/>
    </source>
</evidence>
<accession>A0AAE1DBY6</accession>
<proteinExistence type="predicted"/>
<sequence>MEYHKHARPGSSPKDDIQKFTKLEVGSQSDHRPVILIVNRDTKRLNMEKDTQKLWQFTKALQEPDRPPHRIWTSRRKGCMEVETSSPTLTRMSMK</sequence>
<evidence type="ECO:0000313" key="1">
    <source>
        <dbReference type="EMBL" id="KAK3764881.1"/>
    </source>
</evidence>
<gene>
    <name evidence="1" type="ORF">RRG08_025403</name>
</gene>
<dbReference type="AlphaFoldDB" id="A0AAE1DBY6"/>
<protein>
    <submittedName>
        <fullName evidence="1">Uncharacterized protein</fullName>
    </submittedName>
</protein>
<name>A0AAE1DBY6_9GAST</name>
<dbReference type="Proteomes" id="UP001283361">
    <property type="component" value="Unassembled WGS sequence"/>
</dbReference>
<reference evidence="1" key="1">
    <citation type="journal article" date="2023" name="G3 (Bethesda)">
        <title>A reference genome for the long-term kleptoplast-retaining sea slug Elysia crispata morphotype clarki.</title>
        <authorList>
            <person name="Eastman K.E."/>
            <person name="Pendleton A.L."/>
            <person name="Shaikh M.A."/>
            <person name="Suttiyut T."/>
            <person name="Ogas R."/>
            <person name="Tomko P."/>
            <person name="Gavelis G."/>
            <person name="Widhalm J.R."/>
            <person name="Wisecaver J.H."/>
        </authorList>
    </citation>
    <scope>NUCLEOTIDE SEQUENCE</scope>
    <source>
        <strain evidence="1">ECLA1</strain>
    </source>
</reference>
<dbReference type="EMBL" id="JAWDGP010004366">
    <property type="protein sequence ID" value="KAK3764881.1"/>
    <property type="molecule type" value="Genomic_DNA"/>
</dbReference>
<keyword evidence="2" id="KW-1185">Reference proteome</keyword>